<evidence type="ECO:0000256" key="7">
    <source>
        <dbReference type="ARBA" id="ARBA00023306"/>
    </source>
</evidence>
<comment type="function">
    <text evidence="8">Plays an important role in the control of DNA replication and the maintenance of replication fork stability.</text>
</comment>
<evidence type="ECO:0000313" key="11">
    <source>
        <dbReference type="EMBL" id="KAF6013184.1"/>
    </source>
</evidence>
<comment type="caution">
    <text evidence="11">The sequence shown here is derived from an EMBL/GenBank/DDBJ whole genome shotgun (WGS) entry which is preliminary data.</text>
</comment>
<evidence type="ECO:0000259" key="10">
    <source>
        <dbReference type="Pfam" id="PF07962"/>
    </source>
</evidence>
<evidence type="ECO:0000256" key="4">
    <source>
        <dbReference type="ARBA" id="ARBA00022763"/>
    </source>
</evidence>
<evidence type="ECO:0000256" key="6">
    <source>
        <dbReference type="ARBA" id="ARBA00023242"/>
    </source>
</evidence>
<comment type="subcellular location">
    <subcellularLocation>
        <location evidence="1 8">Nucleus</location>
    </subcellularLocation>
</comment>
<evidence type="ECO:0000313" key="12">
    <source>
        <dbReference type="Proteomes" id="UP000568158"/>
    </source>
</evidence>
<feature type="compositionally biased region" description="Polar residues" evidence="9">
    <location>
        <begin position="168"/>
        <end position="190"/>
    </location>
</feature>
<keyword evidence="4 8" id="KW-0227">DNA damage</keyword>
<comment type="subunit">
    <text evidence="3">Component of the fork protection complex (FPC) consisting of TOF1 and CSM3.</text>
</comment>
<feature type="domain" description="Chromosome segregation in meiosis protein 3" evidence="10">
    <location>
        <begin position="43"/>
        <end position="143"/>
    </location>
</feature>
<protein>
    <recommendedName>
        <fullName evidence="8">Chromosome segregation in meiosis protein</fullName>
    </recommendedName>
</protein>
<dbReference type="GO" id="GO:0043111">
    <property type="term" value="P:replication fork arrest"/>
    <property type="evidence" value="ECO:0007669"/>
    <property type="project" value="TreeGrafter"/>
</dbReference>
<keyword evidence="5" id="KW-0236">DNA replication inhibitor</keyword>
<keyword evidence="6 8" id="KW-0539">Nucleus</keyword>
<dbReference type="InterPro" id="IPR040038">
    <property type="entry name" value="TIPIN/Csm3/Swi3"/>
</dbReference>
<dbReference type="GO" id="GO:0006974">
    <property type="term" value="P:DNA damage response"/>
    <property type="evidence" value="ECO:0007669"/>
    <property type="project" value="UniProtKB-KW"/>
</dbReference>
<proteinExistence type="inferred from homology"/>
<evidence type="ECO:0000256" key="9">
    <source>
        <dbReference type="SAM" id="MobiDB-lite"/>
    </source>
</evidence>
<evidence type="ECO:0000256" key="2">
    <source>
        <dbReference type="ARBA" id="ARBA00006075"/>
    </source>
</evidence>
<reference evidence="11 12" key="1">
    <citation type="journal article" date="2020" name="Appl. Microbiol. Biotechnol.">
        <title>Targeted gene deletion in Brettanomyces bruxellensis with an expression-free CRISPR-Cas9 system.</title>
        <authorList>
            <person name="Varela C."/>
            <person name="Bartel C."/>
            <person name="Onetto C."/>
            <person name="Borneman A."/>
        </authorList>
    </citation>
    <scope>NUCLEOTIDE SEQUENCE [LARGE SCALE GENOMIC DNA]</scope>
    <source>
        <strain evidence="11 12">AWRI1613</strain>
    </source>
</reference>
<accession>A0A8H6BKP1</accession>
<feature type="compositionally biased region" description="Basic and acidic residues" evidence="9">
    <location>
        <begin position="340"/>
        <end position="366"/>
    </location>
</feature>
<evidence type="ECO:0000256" key="1">
    <source>
        <dbReference type="ARBA" id="ARBA00004123"/>
    </source>
</evidence>
<dbReference type="AlphaFoldDB" id="A0A8H6BKP1"/>
<dbReference type="GO" id="GO:0003677">
    <property type="term" value="F:DNA binding"/>
    <property type="evidence" value="ECO:0007669"/>
    <property type="project" value="TreeGrafter"/>
</dbReference>
<gene>
    <name evidence="11" type="ORF">HII12_001899</name>
</gene>
<evidence type="ECO:0000256" key="5">
    <source>
        <dbReference type="ARBA" id="ARBA00022880"/>
    </source>
</evidence>
<evidence type="ECO:0000256" key="8">
    <source>
        <dbReference type="RuleBase" id="RU366049"/>
    </source>
</evidence>
<dbReference type="Proteomes" id="UP000568158">
    <property type="component" value="Unassembled WGS sequence"/>
</dbReference>
<evidence type="ECO:0000256" key="3">
    <source>
        <dbReference type="ARBA" id="ARBA00011217"/>
    </source>
</evidence>
<dbReference type="GO" id="GO:0031298">
    <property type="term" value="C:replication fork protection complex"/>
    <property type="evidence" value="ECO:0007669"/>
    <property type="project" value="TreeGrafter"/>
</dbReference>
<dbReference type="GO" id="GO:0000076">
    <property type="term" value="P:DNA replication checkpoint signaling"/>
    <property type="evidence" value="ECO:0007669"/>
    <property type="project" value="UniProtKB-UniRule"/>
</dbReference>
<feature type="region of interest" description="Disordered" evidence="9">
    <location>
        <begin position="159"/>
        <end position="378"/>
    </location>
</feature>
<feature type="compositionally biased region" description="Basic and acidic residues" evidence="9">
    <location>
        <begin position="254"/>
        <end position="311"/>
    </location>
</feature>
<name>A0A8H6BKP1_DEKBR</name>
<dbReference type="Pfam" id="PF07962">
    <property type="entry name" value="Swi3"/>
    <property type="match status" value="1"/>
</dbReference>
<keyword evidence="7 8" id="KW-0131">Cell cycle</keyword>
<dbReference type="GO" id="GO:0031297">
    <property type="term" value="P:replication fork processing"/>
    <property type="evidence" value="ECO:0007669"/>
    <property type="project" value="UniProtKB-UniRule"/>
</dbReference>
<dbReference type="PANTHER" id="PTHR13220:SF11">
    <property type="entry name" value="TIMELESS-INTERACTING PROTEIN"/>
    <property type="match status" value="1"/>
</dbReference>
<dbReference type="PANTHER" id="PTHR13220">
    <property type="entry name" value="TIMELESS INTERACTING-RELATED"/>
    <property type="match status" value="1"/>
</dbReference>
<dbReference type="InterPro" id="IPR012923">
    <property type="entry name" value="Csm3"/>
</dbReference>
<organism evidence="11 12">
    <name type="scientific">Dekkera bruxellensis</name>
    <name type="common">Brettanomyces custersii</name>
    <dbReference type="NCBI Taxonomy" id="5007"/>
    <lineage>
        <taxon>Eukaryota</taxon>
        <taxon>Fungi</taxon>
        <taxon>Dikarya</taxon>
        <taxon>Ascomycota</taxon>
        <taxon>Saccharomycotina</taxon>
        <taxon>Pichiomycetes</taxon>
        <taxon>Pichiales</taxon>
        <taxon>Pichiaceae</taxon>
        <taxon>Brettanomyces</taxon>
    </lineage>
</organism>
<comment type="similarity">
    <text evidence="2 8">Belongs to the CSM3 family.</text>
</comment>
<sequence length="386" mass="44345">MSMDADLLSNEELLGLHEDGTNRNDDIKTEQQIEVKPKRRYHKLDDDLMLSSRGLPELIKSLSKYRFRGKKRPAEMSSYERYVNKRYDRSIHFENLTRLLHVYQIWGHEVYPKYKFRDFTGVLNRAASSPALKEYKRSVIRKEVDEKLKIEAEKNDAYAQHLGEEPNALTSATRATSSEPEESATANDVSSGLFVGEDAGMEPSQMDWEDEPLYSVANRYEEQNEKERRSDADFMEQIGKDMAHVGELSGAGAGDKEENRNEENEEKSEKSEKSGKSEKSEKSDDKNDESKEEKSDKKNDESKEEKNHQKDDDDILGILLSDDERDEDTQMKVGNTSLIAEKDADLKRIDEDNEAEETKSGKKEKQGNANEDEDSYMDNIMHEMGI</sequence>
<feature type="compositionally biased region" description="Basic and acidic residues" evidence="9">
    <location>
        <begin position="219"/>
        <end position="244"/>
    </location>
</feature>
<dbReference type="EMBL" id="JABCYN010000022">
    <property type="protein sequence ID" value="KAF6013184.1"/>
    <property type="molecule type" value="Genomic_DNA"/>
</dbReference>